<dbReference type="Proteomes" id="UP000316242">
    <property type="component" value="Unassembled WGS sequence"/>
</dbReference>
<evidence type="ECO:0000313" key="3">
    <source>
        <dbReference type="Proteomes" id="UP000316242"/>
    </source>
</evidence>
<comment type="caution">
    <text evidence="2">The sequence shown here is derived from an EMBL/GenBank/DDBJ whole genome shotgun (WGS) entry which is preliminary data.</text>
</comment>
<dbReference type="PROSITE" id="PS51257">
    <property type="entry name" value="PROKAR_LIPOPROTEIN"/>
    <property type="match status" value="1"/>
</dbReference>
<evidence type="ECO:0000313" key="2">
    <source>
        <dbReference type="EMBL" id="GEC14024.1"/>
    </source>
</evidence>
<feature type="signal peptide" evidence="1">
    <location>
        <begin position="1"/>
        <end position="27"/>
    </location>
</feature>
<feature type="chain" id="PRO_5046535861" description="Lipoprotein" evidence="1">
    <location>
        <begin position="28"/>
        <end position="147"/>
    </location>
</feature>
<organism evidence="2 3">
    <name type="scientific">Glutamicibacter nicotianae</name>
    <name type="common">Arthrobacter nicotianae</name>
    <dbReference type="NCBI Taxonomy" id="37929"/>
    <lineage>
        <taxon>Bacteria</taxon>
        <taxon>Bacillati</taxon>
        <taxon>Actinomycetota</taxon>
        <taxon>Actinomycetes</taxon>
        <taxon>Micrococcales</taxon>
        <taxon>Micrococcaceae</taxon>
        <taxon>Glutamicibacter</taxon>
    </lineage>
</organism>
<keyword evidence="1" id="KW-0732">Signal</keyword>
<evidence type="ECO:0008006" key="4">
    <source>
        <dbReference type="Google" id="ProtNLM"/>
    </source>
</evidence>
<keyword evidence="3" id="KW-1185">Reference proteome</keyword>
<name>A0ABQ0RQE0_GLUNI</name>
<gene>
    <name evidence="2" type="ORF">ANI01nite_32270</name>
</gene>
<proteinExistence type="predicted"/>
<evidence type="ECO:0000256" key="1">
    <source>
        <dbReference type="SAM" id="SignalP"/>
    </source>
</evidence>
<accession>A0ABQ0RQE0</accession>
<reference evidence="2 3" key="1">
    <citation type="submission" date="2019-06" db="EMBL/GenBank/DDBJ databases">
        <title>Whole genome shotgun sequence of Glutamicibacter nicotianae NBRC 14234.</title>
        <authorList>
            <person name="Hosoyama A."/>
            <person name="Uohara A."/>
            <person name="Ohji S."/>
            <person name="Ichikawa N."/>
        </authorList>
    </citation>
    <scope>NUCLEOTIDE SEQUENCE [LARGE SCALE GENOMIC DNA]</scope>
    <source>
        <strain evidence="2 3">NBRC 14234</strain>
    </source>
</reference>
<sequence length="147" mass="15229">MKNKEAAVGNRRKALCALLAAGTLALAACSSGTGIPALDREPGEADQWPGDKSQLENLDSQSVRFLVANGGADYFAVASADKQTACLFKFVDGEDSAAGGCGGAGGADAIVEVNTPETAMMLVRAGTDISHWEDAGWTRIHENVLVF</sequence>
<protein>
    <recommendedName>
        <fullName evidence="4">Lipoprotein</fullName>
    </recommendedName>
</protein>
<dbReference type="EMBL" id="BJNE01000027">
    <property type="protein sequence ID" value="GEC14024.1"/>
    <property type="molecule type" value="Genomic_DNA"/>
</dbReference>